<evidence type="ECO:0000256" key="9">
    <source>
        <dbReference type="ARBA" id="ARBA00022842"/>
    </source>
</evidence>
<comment type="catalytic activity">
    <reaction evidence="14">
        <text>alpha-D-glucosamine 1-phosphate + acetyl-CoA = N-acetyl-alpha-D-glucosamine 1-phosphate + CoA + H(+)</text>
        <dbReference type="Rhea" id="RHEA:13725"/>
        <dbReference type="ChEBI" id="CHEBI:15378"/>
        <dbReference type="ChEBI" id="CHEBI:57287"/>
        <dbReference type="ChEBI" id="CHEBI:57288"/>
        <dbReference type="ChEBI" id="CHEBI:57776"/>
        <dbReference type="ChEBI" id="CHEBI:58516"/>
        <dbReference type="EC" id="2.3.1.157"/>
    </reaction>
</comment>
<accession>A0A455UGQ7</accession>
<dbReference type="GO" id="GO:0008360">
    <property type="term" value="P:regulation of cell shape"/>
    <property type="evidence" value="ECO:0007669"/>
    <property type="project" value="UniProtKB-KW"/>
</dbReference>
<evidence type="ECO:0000256" key="6">
    <source>
        <dbReference type="ARBA" id="ARBA00022679"/>
    </source>
</evidence>
<organism evidence="17 18">
    <name type="scientific">Vreelandella sulfidaeris</name>
    <dbReference type="NCBI Taxonomy" id="115553"/>
    <lineage>
        <taxon>Bacteria</taxon>
        <taxon>Pseudomonadati</taxon>
        <taxon>Pseudomonadota</taxon>
        <taxon>Gammaproteobacteria</taxon>
        <taxon>Oceanospirillales</taxon>
        <taxon>Halomonadaceae</taxon>
        <taxon>Vreelandella</taxon>
    </lineage>
</organism>
<evidence type="ECO:0000256" key="13">
    <source>
        <dbReference type="ARBA" id="ARBA00023316"/>
    </source>
</evidence>
<dbReference type="InterPro" id="IPR050065">
    <property type="entry name" value="GlmU-like"/>
</dbReference>
<evidence type="ECO:0000256" key="4">
    <source>
        <dbReference type="ARBA" id="ARBA00007947"/>
    </source>
</evidence>
<comment type="similarity">
    <text evidence="3">In the C-terminal section; belongs to the transferase hexapeptide repeat family.</text>
</comment>
<keyword evidence="13" id="KW-0961">Cell wall biogenesis/degradation</keyword>
<evidence type="ECO:0000256" key="5">
    <source>
        <dbReference type="ARBA" id="ARBA00022490"/>
    </source>
</evidence>
<dbReference type="Proteomes" id="UP000320231">
    <property type="component" value="Chromosome"/>
</dbReference>
<keyword evidence="7" id="KW-0548">Nucleotidyltransferase</keyword>
<evidence type="ECO:0000256" key="10">
    <source>
        <dbReference type="ARBA" id="ARBA00022960"/>
    </source>
</evidence>
<dbReference type="InterPro" id="IPR001451">
    <property type="entry name" value="Hexapep"/>
</dbReference>
<dbReference type="GO" id="GO:0003977">
    <property type="term" value="F:UDP-N-acetylglucosamine diphosphorylase activity"/>
    <property type="evidence" value="ECO:0007669"/>
    <property type="project" value="UniProtKB-EC"/>
</dbReference>
<keyword evidence="6" id="KW-0808">Transferase</keyword>
<dbReference type="SUPFAM" id="SSF51161">
    <property type="entry name" value="Trimeric LpxA-like enzymes"/>
    <property type="match status" value="1"/>
</dbReference>
<evidence type="ECO:0000256" key="12">
    <source>
        <dbReference type="ARBA" id="ARBA00023315"/>
    </source>
</evidence>
<dbReference type="Gene3D" id="2.160.10.10">
    <property type="entry name" value="Hexapeptide repeat proteins"/>
    <property type="match status" value="1"/>
</dbReference>
<evidence type="ECO:0000256" key="16">
    <source>
        <dbReference type="ARBA" id="ARBA00049628"/>
    </source>
</evidence>
<dbReference type="InterPro" id="IPR011004">
    <property type="entry name" value="Trimer_LpxA-like_sf"/>
</dbReference>
<dbReference type="PANTHER" id="PTHR43584">
    <property type="entry name" value="NUCLEOTIDYL TRANSFERASE"/>
    <property type="match status" value="1"/>
</dbReference>
<evidence type="ECO:0008006" key="19">
    <source>
        <dbReference type="Google" id="ProtNLM"/>
    </source>
</evidence>
<comment type="function">
    <text evidence="16">Catalyzes the last two sequential reactions in the de novo biosynthetic pathway for UDP-N-acetylglucosamine (UDP-GlcNAc). The C-terminal domain catalyzes the transfer of acetyl group from acetyl coenzyme A to glucosamine-1-phosphate (GlcN-1-P) to produce N-acetylglucosamine-1-phosphate (GlcNAc-1-P), which is converted into UDP-GlcNAc by the transfer of uridine 5-monophosphate (from uridine 5-triphosphate), a reaction catalyzed by the N-terminal domain.</text>
</comment>
<evidence type="ECO:0000256" key="2">
    <source>
        <dbReference type="ARBA" id="ARBA00004496"/>
    </source>
</evidence>
<keyword evidence="10" id="KW-0133">Cell shape</keyword>
<evidence type="ECO:0000256" key="15">
    <source>
        <dbReference type="ARBA" id="ARBA00048493"/>
    </source>
</evidence>
<evidence type="ECO:0000256" key="8">
    <source>
        <dbReference type="ARBA" id="ARBA00022723"/>
    </source>
</evidence>
<dbReference type="KEGG" id="hsr:HSBAA_66410"/>
<keyword evidence="9" id="KW-0460">Magnesium</keyword>
<comment type="catalytic activity">
    <reaction evidence="15">
        <text>N-acetyl-alpha-D-glucosamine 1-phosphate + UTP + H(+) = UDP-N-acetyl-alpha-D-glucosamine + diphosphate</text>
        <dbReference type="Rhea" id="RHEA:13509"/>
        <dbReference type="ChEBI" id="CHEBI:15378"/>
        <dbReference type="ChEBI" id="CHEBI:33019"/>
        <dbReference type="ChEBI" id="CHEBI:46398"/>
        <dbReference type="ChEBI" id="CHEBI:57705"/>
        <dbReference type="ChEBI" id="CHEBI:57776"/>
        <dbReference type="EC" id="2.7.7.23"/>
    </reaction>
</comment>
<keyword evidence="8" id="KW-0479">Metal-binding</keyword>
<sequence>MAIKAKVGNFVETKNADVGEGSKINHLSYVGDARLGRDVNVGAGTITCNYDGANKHHTDIGDNAFIGSNTALVAPVSVGKGATVGLVLRLLKTSPTTPWQ</sequence>
<evidence type="ECO:0000313" key="17">
    <source>
        <dbReference type="EMBL" id="BBI65335.1"/>
    </source>
</evidence>
<keyword evidence="11" id="KW-0573">Peptidoglycan synthesis</keyword>
<evidence type="ECO:0000313" key="18">
    <source>
        <dbReference type="Proteomes" id="UP000320231"/>
    </source>
</evidence>
<evidence type="ECO:0000256" key="11">
    <source>
        <dbReference type="ARBA" id="ARBA00022984"/>
    </source>
</evidence>
<dbReference type="GO" id="GO:0046872">
    <property type="term" value="F:metal ion binding"/>
    <property type="evidence" value="ECO:0007669"/>
    <property type="project" value="UniProtKB-KW"/>
</dbReference>
<protein>
    <recommendedName>
        <fullName evidence="19">UDP-N-acetylglucosamine pyrophosphorylase</fullName>
    </recommendedName>
</protein>
<evidence type="ECO:0000256" key="1">
    <source>
        <dbReference type="ARBA" id="ARBA00001946"/>
    </source>
</evidence>
<dbReference type="GO" id="GO:0019134">
    <property type="term" value="F:glucosamine-1-phosphate N-acetyltransferase activity"/>
    <property type="evidence" value="ECO:0007669"/>
    <property type="project" value="UniProtKB-EC"/>
</dbReference>
<keyword evidence="5" id="KW-0963">Cytoplasm</keyword>
<dbReference type="GO" id="GO:0005737">
    <property type="term" value="C:cytoplasm"/>
    <property type="evidence" value="ECO:0007669"/>
    <property type="project" value="UniProtKB-SubCell"/>
</dbReference>
<comment type="similarity">
    <text evidence="4">In the N-terminal section; belongs to the N-acetylglucosamine-1-phosphate uridyltransferase family.</text>
</comment>
<comment type="subcellular location">
    <subcellularLocation>
        <location evidence="2">Cytoplasm</location>
    </subcellularLocation>
</comment>
<dbReference type="GO" id="GO:0009252">
    <property type="term" value="P:peptidoglycan biosynthetic process"/>
    <property type="evidence" value="ECO:0007669"/>
    <property type="project" value="UniProtKB-KW"/>
</dbReference>
<dbReference type="AlphaFoldDB" id="A0A455UGQ7"/>
<dbReference type="PANTHER" id="PTHR43584:SF3">
    <property type="entry name" value="BIFUNCTIONAL PROTEIN GLMU"/>
    <property type="match status" value="1"/>
</dbReference>
<evidence type="ECO:0000256" key="7">
    <source>
        <dbReference type="ARBA" id="ARBA00022695"/>
    </source>
</evidence>
<dbReference type="GO" id="GO:0071555">
    <property type="term" value="P:cell wall organization"/>
    <property type="evidence" value="ECO:0007669"/>
    <property type="project" value="UniProtKB-KW"/>
</dbReference>
<comment type="cofactor">
    <cofactor evidence="1">
        <name>Mg(2+)</name>
        <dbReference type="ChEBI" id="CHEBI:18420"/>
    </cofactor>
</comment>
<evidence type="ECO:0000256" key="3">
    <source>
        <dbReference type="ARBA" id="ARBA00007707"/>
    </source>
</evidence>
<gene>
    <name evidence="17" type="ORF">HSBAA_66410</name>
</gene>
<evidence type="ECO:0000256" key="14">
    <source>
        <dbReference type="ARBA" id="ARBA00048247"/>
    </source>
</evidence>
<dbReference type="EMBL" id="AP019514">
    <property type="protein sequence ID" value="BBI65335.1"/>
    <property type="molecule type" value="Genomic_DNA"/>
</dbReference>
<dbReference type="Pfam" id="PF14602">
    <property type="entry name" value="Hexapep_2"/>
    <property type="match status" value="1"/>
</dbReference>
<reference evidence="17 18" key="1">
    <citation type="journal article" date="2019" name="Microbiol. Resour. Announc.">
        <title>Complete Genome Sequence of Halomonas sulfidaeris Strain Esulfide1 Isolated from a Metal Sulfide Rock at a Depth of 2,200 Meters, Obtained Using Nanopore Sequencing.</title>
        <authorList>
            <person name="Saito M."/>
            <person name="Nishigata A."/>
            <person name="Galipon J."/>
            <person name="Arakawa K."/>
        </authorList>
    </citation>
    <scope>NUCLEOTIDE SEQUENCE [LARGE SCALE GENOMIC DNA]</scope>
    <source>
        <strain evidence="17 18">ATCC BAA-803</strain>
    </source>
</reference>
<keyword evidence="12" id="KW-0012">Acyltransferase</keyword>
<proteinExistence type="inferred from homology"/>
<name>A0A455UGQ7_9GAMM</name>